<name>A0A0B2X3P9_METAS</name>
<evidence type="ECO:0000256" key="1">
    <source>
        <dbReference type="SAM" id="MobiDB-lite"/>
    </source>
</evidence>
<feature type="region of interest" description="Disordered" evidence="1">
    <location>
        <begin position="1"/>
        <end position="23"/>
    </location>
</feature>
<gene>
    <name evidence="2" type="ORF">MAM_02286</name>
</gene>
<dbReference type="STRING" id="1081103.A0A0B2X3P9"/>
<proteinExistence type="predicted"/>
<evidence type="ECO:0000313" key="2">
    <source>
        <dbReference type="EMBL" id="KHO00363.1"/>
    </source>
</evidence>
<dbReference type="Proteomes" id="UP000030816">
    <property type="component" value="Unassembled WGS sequence"/>
</dbReference>
<protein>
    <recommendedName>
        <fullName evidence="4">Retrotransposon gag domain-containing protein</fullName>
    </recommendedName>
</protein>
<evidence type="ECO:0000313" key="3">
    <source>
        <dbReference type="Proteomes" id="UP000030816"/>
    </source>
</evidence>
<dbReference type="GeneID" id="63736741"/>
<keyword evidence="3" id="KW-1185">Reference proteome</keyword>
<accession>A0A0B2X3P9</accession>
<dbReference type="EMBL" id="AZHE01000003">
    <property type="protein sequence ID" value="KHO00363.1"/>
    <property type="molecule type" value="Genomic_DNA"/>
</dbReference>
<sequence length="254" mass="28987">MDKCFLSPTEASSQPPRDATPPSHQAQLAALQEVVNNQAQQIHELTQRCLALSGTLDSLPRPVLPEYQPRRKPMGSPFNGNKSKFVAWRSLMSHKLVADAAFIGDAHNQWDFIFQNLSTKVQGQVAPYFKSGASVDYNPTEFLNYLSSIYADPYQEDIALTELDYIEQRANEPFADFFVRFENKMALAGAMYWPDAVQLAKLRRALNKQMRDLIIGRDVSRTAYYPAIERLRSIAVDIELLRLEKKYRNRRGRG</sequence>
<reference evidence="2 3" key="1">
    <citation type="journal article" date="2014" name="Proc. Natl. Acad. Sci. U.S.A.">
        <title>Trajectory and genomic determinants of fungal-pathogen speciation and host adaptation.</title>
        <authorList>
            <person name="Hu X."/>
            <person name="Xiao G."/>
            <person name="Zheng P."/>
            <person name="Shang Y."/>
            <person name="Su Y."/>
            <person name="Zhang X."/>
            <person name="Liu X."/>
            <person name="Zhan S."/>
            <person name="St Leger R.J."/>
            <person name="Wang C."/>
        </authorList>
    </citation>
    <scope>NUCLEOTIDE SEQUENCE [LARGE SCALE GENOMIC DNA]</scope>
    <source>
        <strain evidence="2 3">ARSEF 1941</strain>
    </source>
</reference>
<dbReference type="OrthoDB" id="3595023at2759"/>
<dbReference type="AlphaFoldDB" id="A0A0B2X3P9"/>
<organism evidence="2 3">
    <name type="scientific">Metarhizium album (strain ARSEF 1941)</name>
    <dbReference type="NCBI Taxonomy" id="1081103"/>
    <lineage>
        <taxon>Eukaryota</taxon>
        <taxon>Fungi</taxon>
        <taxon>Dikarya</taxon>
        <taxon>Ascomycota</taxon>
        <taxon>Pezizomycotina</taxon>
        <taxon>Sordariomycetes</taxon>
        <taxon>Hypocreomycetidae</taxon>
        <taxon>Hypocreales</taxon>
        <taxon>Clavicipitaceae</taxon>
        <taxon>Metarhizium</taxon>
    </lineage>
</organism>
<comment type="caution">
    <text evidence="2">The sequence shown here is derived from an EMBL/GenBank/DDBJ whole genome shotgun (WGS) entry which is preliminary data.</text>
</comment>
<dbReference type="RefSeq" id="XP_040681428.1">
    <property type="nucleotide sequence ID" value="XM_040821085.1"/>
</dbReference>
<evidence type="ECO:0008006" key="4">
    <source>
        <dbReference type="Google" id="ProtNLM"/>
    </source>
</evidence>
<dbReference type="HOGENOM" id="CLU_1094515_0_0_1"/>